<dbReference type="RefSeq" id="WP_200113027.1">
    <property type="nucleotide sequence ID" value="NZ_JAEHOH010000001.1"/>
</dbReference>
<gene>
    <name evidence="3" type="ORF">JD276_01450</name>
</gene>
<proteinExistence type="inferred from homology"/>
<dbReference type="AlphaFoldDB" id="A0A934Q5G0"/>
<dbReference type="Pfam" id="PF00156">
    <property type="entry name" value="Pribosyltran"/>
    <property type="match status" value="1"/>
</dbReference>
<comment type="similarity">
    <text evidence="1">Belongs to the ComF/GntX family.</text>
</comment>
<dbReference type="PANTHER" id="PTHR47505:SF1">
    <property type="entry name" value="DNA UTILIZATION PROTEIN YHGH"/>
    <property type="match status" value="1"/>
</dbReference>
<dbReference type="Gene3D" id="3.40.50.2020">
    <property type="match status" value="1"/>
</dbReference>
<comment type="caution">
    <text evidence="3">The sequence shown here is derived from an EMBL/GenBank/DDBJ whole genome shotgun (WGS) entry which is preliminary data.</text>
</comment>
<organism evidence="3 4">
    <name type="scientific">Leucobacter chromiisoli</name>
    <dbReference type="NCBI Taxonomy" id="2796471"/>
    <lineage>
        <taxon>Bacteria</taxon>
        <taxon>Bacillati</taxon>
        <taxon>Actinomycetota</taxon>
        <taxon>Actinomycetes</taxon>
        <taxon>Micrococcales</taxon>
        <taxon>Microbacteriaceae</taxon>
        <taxon>Leucobacter</taxon>
    </lineage>
</organism>
<dbReference type="InterPro" id="IPR051910">
    <property type="entry name" value="ComF/GntX_DNA_util-trans"/>
</dbReference>
<dbReference type="CDD" id="cd06223">
    <property type="entry name" value="PRTases_typeI"/>
    <property type="match status" value="1"/>
</dbReference>
<reference evidence="3" key="1">
    <citation type="submission" date="2020-12" db="EMBL/GenBank/DDBJ databases">
        <title>Leucobacter sp. CAS1, isolated from Chromium sludge.</title>
        <authorList>
            <person name="Xu Z."/>
        </authorList>
    </citation>
    <scope>NUCLEOTIDE SEQUENCE</scope>
    <source>
        <strain evidence="3">CSA1</strain>
    </source>
</reference>
<evidence type="ECO:0000313" key="3">
    <source>
        <dbReference type="EMBL" id="MBK0417703.1"/>
    </source>
</evidence>
<dbReference type="Proteomes" id="UP000608530">
    <property type="component" value="Unassembled WGS sequence"/>
</dbReference>
<evidence type="ECO:0000313" key="4">
    <source>
        <dbReference type="Proteomes" id="UP000608530"/>
    </source>
</evidence>
<evidence type="ECO:0000259" key="2">
    <source>
        <dbReference type="Pfam" id="PF00156"/>
    </source>
</evidence>
<dbReference type="InterPro" id="IPR000836">
    <property type="entry name" value="PRTase_dom"/>
</dbReference>
<dbReference type="PANTHER" id="PTHR47505">
    <property type="entry name" value="DNA UTILIZATION PROTEIN YHGH"/>
    <property type="match status" value="1"/>
</dbReference>
<dbReference type="EMBL" id="JAEHOH010000001">
    <property type="protein sequence ID" value="MBK0417703.1"/>
    <property type="molecule type" value="Genomic_DNA"/>
</dbReference>
<keyword evidence="4" id="KW-1185">Reference proteome</keyword>
<accession>A0A934Q5G0</accession>
<name>A0A934Q5G0_9MICO</name>
<sequence>MGAEQGAVRGSARGAVRGEAPIRALLHDLAALVWPTCCVACGAPDRDCCAACLAEVRAPVDLLRRELPGPSHGPVAWAAGPYEGPVRSMLVALKHGGRTGFARDLGRRLGAPIAAALELASGGPPPVVVTVPSRPGRVRERGFRHVEVLVDAALRGLRAERPGSRVRRMRALRTLRGRSSQVGLTADERRRNAELVAVRSRLAAALRGREVVLVDDVITTGATVAAARRALERAGARVLAVAALCEVRRSTHPNV</sequence>
<protein>
    <submittedName>
        <fullName evidence="3">ComF family protein</fullName>
    </submittedName>
</protein>
<dbReference type="InterPro" id="IPR029057">
    <property type="entry name" value="PRTase-like"/>
</dbReference>
<evidence type="ECO:0000256" key="1">
    <source>
        <dbReference type="ARBA" id="ARBA00008007"/>
    </source>
</evidence>
<feature type="domain" description="Phosphoribosyltransferase" evidence="2">
    <location>
        <begin position="195"/>
        <end position="252"/>
    </location>
</feature>
<dbReference type="SUPFAM" id="SSF53271">
    <property type="entry name" value="PRTase-like"/>
    <property type="match status" value="1"/>
</dbReference>